<dbReference type="EMBL" id="JAHOPB010000001">
    <property type="protein sequence ID" value="MBU8875406.1"/>
    <property type="molecule type" value="Genomic_DNA"/>
</dbReference>
<organism evidence="2 3">
    <name type="scientific">Reyranella humidisoli</name>
    <dbReference type="NCBI Taxonomy" id="2849149"/>
    <lineage>
        <taxon>Bacteria</taxon>
        <taxon>Pseudomonadati</taxon>
        <taxon>Pseudomonadota</taxon>
        <taxon>Alphaproteobacteria</taxon>
        <taxon>Hyphomicrobiales</taxon>
        <taxon>Reyranellaceae</taxon>
        <taxon>Reyranella</taxon>
    </lineage>
</organism>
<dbReference type="InterPro" id="IPR031165">
    <property type="entry name" value="GNAT_YJDJ"/>
</dbReference>
<dbReference type="Pfam" id="PF14542">
    <property type="entry name" value="Acetyltransf_CG"/>
    <property type="match status" value="1"/>
</dbReference>
<dbReference type="RefSeq" id="WP_216962585.1">
    <property type="nucleotide sequence ID" value="NZ_JAHOPB010000001.1"/>
</dbReference>
<name>A0ABS6IM44_9HYPH</name>
<keyword evidence="3" id="KW-1185">Reference proteome</keyword>
<dbReference type="PANTHER" id="PTHR31435:SF10">
    <property type="entry name" value="BSR4717 PROTEIN"/>
    <property type="match status" value="1"/>
</dbReference>
<proteinExistence type="predicted"/>
<dbReference type="Proteomes" id="UP000727907">
    <property type="component" value="Unassembled WGS sequence"/>
</dbReference>
<dbReference type="PROSITE" id="PS51729">
    <property type="entry name" value="GNAT_YJDJ"/>
    <property type="match status" value="1"/>
</dbReference>
<reference evidence="2 3" key="1">
    <citation type="submission" date="2021-06" db="EMBL/GenBank/DDBJ databases">
        <authorList>
            <person name="Lee D.H."/>
        </authorList>
    </citation>
    <scope>NUCLEOTIDE SEQUENCE [LARGE SCALE GENOMIC DNA]</scope>
    <source>
        <strain evidence="2 3">MMS21-HV4-11</strain>
    </source>
</reference>
<accession>A0ABS6IM44</accession>
<protein>
    <submittedName>
        <fullName evidence="2">N-acetyltransferase</fullName>
    </submittedName>
</protein>
<comment type="caution">
    <text evidence="2">The sequence shown here is derived from an EMBL/GenBank/DDBJ whole genome shotgun (WGS) entry which is preliminary data.</text>
</comment>
<gene>
    <name evidence="2" type="ORF">KQ910_16650</name>
</gene>
<dbReference type="InterPro" id="IPR045057">
    <property type="entry name" value="Gcn5-rel_NAT"/>
</dbReference>
<sequence>MTVTHNAAQNRYELQVDHGLAIAVYRQQGDARIFTHTEVPPEDEGKGIGARIVKAALEDTRKQGFKIVPACSFVVAYVRRHPEFDDNRS</sequence>
<evidence type="ECO:0000259" key="1">
    <source>
        <dbReference type="PROSITE" id="PS51729"/>
    </source>
</evidence>
<evidence type="ECO:0000313" key="3">
    <source>
        <dbReference type="Proteomes" id="UP000727907"/>
    </source>
</evidence>
<dbReference type="PANTHER" id="PTHR31435">
    <property type="entry name" value="PROTEIN NATD1"/>
    <property type="match status" value="1"/>
</dbReference>
<evidence type="ECO:0000313" key="2">
    <source>
        <dbReference type="EMBL" id="MBU8875406.1"/>
    </source>
</evidence>
<feature type="domain" description="N-acetyltransferase" evidence="1">
    <location>
        <begin position="4"/>
        <end position="89"/>
    </location>
</feature>